<dbReference type="KEGG" id="mlil:QLS71_016150"/>
<gene>
    <name evidence="1" type="ORF">QLS71_016150</name>
</gene>
<reference evidence="1" key="1">
    <citation type="submission" date="2024-04" db="EMBL/GenBank/DDBJ databases">
        <title>Mariniflexile litorale, isolated from the shallow sediments of the Sea of Japan.</title>
        <authorList>
            <person name="Romanenko L."/>
            <person name="Isaeva M."/>
        </authorList>
    </citation>
    <scope>NUCLEOTIDE SEQUENCE [LARGE SCALE GENOMIC DNA]</scope>
    <source>
        <strain evidence="1">KMM 9835</strain>
    </source>
</reference>
<dbReference type="Proteomes" id="UP001224325">
    <property type="component" value="Chromosome"/>
</dbReference>
<dbReference type="AlphaFoldDB" id="A0AAU7EDX1"/>
<dbReference type="RefSeq" id="WP_308992759.1">
    <property type="nucleotide sequence ID" value="NZ_CP155618.1"/>
</dbReference>
<dbReference type="EMBL" id="CP155618">
    <property type="protein sequence ID" value="XBL13843.1"/>
    <property type="molecule type" value="Genomic_DNA"/>
</dbReference>
<evidence type="ECO:0008006" key="3">
    <source>
        <dbReference type="Google" id="ProtNLM"/>
    </source>
</evidence>
<dbReference type="Gene3D" id="1.10.30.50">
    <property type="match status" value="1"/>
</dbReference>
<evidence type="ECO:0000313" key="2">
    <source>
        <dbReference type="Proteomes" id="UP001224325"/>
    </source>
</evidence>
<evidence type="ECO:0000313" key="1">
    <source>
        <dbReference type="EMBL" id="XBL13843.1"/>
    </source>
</evidence>
<keyword evidence="2" id="KW-1185">Reference proteome</keyword>
<accession>A0AAU7EDX1</accession>
<protein>
    <recommendedName>
        <fullName evidence="3">HNH endonuclease</fullName>
    </recommendedName>
</protein>
<sequence length="333" mass="39340">MRKIEITDNLRREVKTFNGNLFVNTRSVNFQLPINRLNYLLKSINSRTHKQYKLYVEKLIDEYDDILNADPLRMEDLILEFDTILHNSQLNSKITNSEFSFHEKVVHAMRYEDLRSKEFPDYLLNSNLKTCVYCNAQSTLVIEKKFYDKKKRKVKQVLAKLQLDHYYPKSKYPFLCTSFFNLYPTCANCNLAKGSKLALFELYTTTDDLDLFNFKIDDKSIINYYTKPDLKHIKIDLESTTGDIDLLKNHNELFQIEAIYESHKDIAEELMLKAKANPQTYRTMLEKSYSKLFPDPTIIDRLLVGNYTKPEELGKRPMSKYTQDIARQLKLIK</sequence>
<name>A0AAU7EDX1_9FLAO</name>
<organism evidence="1 2">
    <name type="scientific">Mariniflexile litorale</name>
    <dbReference type="NCBI Taxonomy" id="3045158"/>
    <lineage>
        <taxon>Bacteria</taxon>
        <taxon>Pseudomonadati</taxon>
        <taxon>Bacteroidota</taxon>
        <taxon>Flavobacteriia</taxon>
        <taxon>Flavobacteriales</taxon>
        <taxon>Flavobacteriaceae</taxon>
        <taxon>Mariniflexile</taxon>
    </lineage>
</organism>
<proteinExistence type="predicted"/>